<gene>
    <name evidence="1" type="ORF">SDC9_153720</name>
</gene>
<evidence type="ECO:0000313" key="1">
    <source>
        <dbReference type="EMBL" id="MPN06464.1"/>
    </source>
</evidence>
<organism evidence="1">
    <name type="scientific">bioreactor metagenome</name>
    <dbReference type="NCBI Taxonomy" id="1076179"/>
    <lineage>
        <taxon>unclassified sequences</taxon>
        <taxon>metagenomes</taxon>
        <taxon>ecological metagenomes</taxon>
    </lineage>
</organism>
<sequence>MKNVDFNWFEKFYGKKNPGKFHLILSIPNGGCNYGPKVIYNDGSEDLYAVMGCCVADSTGQPSYSKGIAQIVIHEYNHSFCNPLIDANYNAMEPASVKIFKPLKNKLSLQAYSAPKTMEYENLVRACVIRYYLRNGVDENMLKYQVAGEFANGFIWIDKLVNLLGVYEKNRDKYPTLNDFMPEIVKFESTLSPKKIIREIKASTPKIVSISIPDKSKAVDPAITEITLTFDRPMSFKNGVSYGKQGKKCFPEFSDKKSKWDEKTKKQWTFYIKLEPDKDYSMSFPSQFFYDVNYYSLDKTYYLDFRTRKQ</sequence>
<dbReference type="AlphaFoldDB" id="A0A645F1G9"/>
<comment type="caution">
    <text evidence="1">The sequence shown here is derived from an EMBL/GenBank/DDBJ whole genome shotgun (WGS) entry which is preliminary data.</text>
</comment>
<name>A0A645F1G9_9ZZZZ</name>
<accession>A0A645F1G9</accession>
<dbReference type="EMBL" id="VSSQ01052367">
    <property type="protein sequence ID" value="MPN06464.1"/>
    <property type="molecule type" value="Genomic_DNA"/>
</dbReference>
<dbReference type="Pfam" id="PF16286">
    <property type="entry name" value="DUF4932"/>
    <property type="match status" value="1"/>
</dbReference>
<protein>
    <submittedName>
        <fullName evidence="1">Uncharacterized protein</fullName>
    </submittedName>
</protein>
<proteinExistence type="predicted"/>
<dbReference type="InterPro" id="IPR032560">
    <property type="entry name" value="DUF4932"/>
</dbReference>
<reference evidence="1" key="1">
    <citation type="submission" date="2019-08" db="EMBL/GenBank/DDBJ databases">
        <authorList>
            <person name="Kucharzyk K."/>
            <person name="Murdoch R.W."/>
            <person name="Higgins S."/>
            <person name="Loffler F."/>
        </authorList>
    </citation>
    <scope>NUCLEOTIDE SEQUENCE</scope>
</reference>